<sequence length="324" mass="36089">MIDILIAKLHDVRFMTMMLAAIAVAATAYSLLTPLFAGDGLAKRMKAVASERERLRQRERERMAKGERVSLRQTPKQLVSKVVTDFNLGKWLAQEAALDKLVMAGYRGQAPYITFLFFRAVTPIVFLVFAILYVFVISRMEQSMPIKIGMCLGAAYLGLQAPMIFLKNAISKRQLSIRRAFPDALDLLLICIESGMSIEVAFRRVSIEIGSQSVALAEEFTLTTAELSYLQDRKVAYENLAKRTGLEGVKSVCLALMQSERYGTPLGQSLRVMAQENRDMRMNEAEKKAAALPPKLTVPMILFFLPVLFVVILGPTGIKVAAMQ</sequence>
<proteinExistence type="predicted"/>
<evidence type="ECO:0000256" key="1">
    <source>
        <dbReference type="ARBA" id="ARBA00004651"/>
    </source>
</evidence>
<evidence type="ECO:0000259" key="7">
    <source>
        <dbReference type="Pfam" id="PF00482"/>
    </source>
</evidence>
<evidence type="ECO:0000256" key="5">
    <source>
        <dbReference type="ARBA" id="ARBA00023136"/>
    </source>
</evidence>
<organism evidence="8 9">
    <name type="scientific">Tardiphaga robiniae</name>
    <dbReference type="NCBI Taxonomy" id="943830"/>
    <lineage>
        <taxon>Bacteria</taxon>
        <taxon>Pseudomonadati</taxon>
        <taxon>Pseudomonadota</taxon>
        <taxon>Alphaproteobacteria</taxon>
        <taxon>Hyphomicrobiales</taxon>
        <taxon>Nitrobacteraceae</taxon>
        <taxon>Tardiphaga</taxon>
    </lineage>
</organism>
<keyword evidence="2" id="KW-1003">Cell membrane</keyword>
<feature type="domain" description="Type II secretion system protein GspF" evidence="7">
    <location>
        <begin position="185"/>
        <end position="313"/>
    </location>
</feature>
<dbReference type="OrthoDB" id="9810662at2"/>
<dbReference type="RefSeq" id="WP_068736229.1">
    <property type="nucleotide sequence ID" value="NZ_LVYV01000034.1"/>
</dbReference>
<evidence type="ECO:0000313" key="9">
    <source>
        <dbReference type="Proteomes" id="UP000076574"/>
    </source>
</evidence>
<evidence type="ECO:0000256" key="3">
    <source>
        <dbReference type="ARBA" id="ARBA00022692"/>
    </source>
</evidence>
<dbReference type="EMBL" id="LVYV01000034">
    <property type="protein sequence ID" value="KZD22018.1"/>
    <property type="molecule type" value="Genomic_DNA"/>
</dbReference>
<comment type="caution">
    <text evidence="8">The sequence shown here is derived from an EMBL/GenBank/DDBJ whole genome shotgun (WGS) entry which is preliminary data.</text>
</comment>
<feature type="transmembrane region" description="Helical" evidence="6">
    <location>
        <begin position="12"/>
        <end position="37"/>
    </location>
</feature>
<dbReference type="AlphaFoldDB" id="A0A163YAL8"/>
<evidence type="ECO:0000313" key="8">
    <source>
        <dbReference type="EMBL" id="KZD22018.1"/>
    </source>
</evidence>
<keyword evidence="3 6" id="KW-0812">Transmembrane</keyword>
<feature type="transmembrane region" description="Helical" evidence="6">
    <location>
        <begin position="116"/>
        <end position="138"/>
    </location>
</feature>
<accession>A0A163YAL8</accession>
<keyword evidence="9" id="KW-1185">Reference proteome</keyword>
<feature type="transmembrane region" description="Helical" evidence="6">
    <location>
        <begin position="144"/>
        <end position="166"/>
    </location>
</feature>
<evidence type="ECO:0000256" key="4">
    <source>
        <dbReference type="ARBA" id="ARBA00022989"/>
    </source>
</evidence>
<evidence type="ECO:0000256" key="6">
    <source>
        <dbReference type="SAM" id="Phobius"/>
    </source>
</evidence>
<comment type="subcellular location">
    <subcellularLocation>
        <location evidence="1">Cell membrane</location>
        <topology evidence="1">Multi-pass membrane protein</topology>
    </subcellularLocation>
</comment>
<feature type="transmembrane region" description="Helical" evidence="6">
    <location>
        <begin position="296"/>
        <end position="318"/>
    </location>
</feature>
<dbReference type="GO" id="GO:0005886">
    <property type="term" value="C:plasma membrane"/>
    <property type="evidence" value="ECO:0007669"/>
    <property type="project" value="UniProtKB-SubCell"/>
</dbReference>
<dbReference type="PANTHER" id="PTHR35007">
    <property type="entry name" value="INTEGRAL MEMBRANE PROTEIN-RELATED"/>
    <property type="match status" value="1"/>
</dbReference>
<dbReference type="STRING" id="943830.A4A58_13035"/>
<gene>
    <name evidence="8" type="ORF">A4A58_13035</name>
</gene>
<keyword evidence="5 6" id="KW-0472">Membrane</keyword>
<dbReference type="Proteomes" id="UP000076574">
    <property type="component" value="Unassembled WGS sequence"/>
</dbReference>
<name>A0A163YAL8_9BRAD</name>
<dbReference type="Pfam" id="PF00482">
    <property type="entry name" value="T2SSF"/>
    <property type="match status" value="1"/>
</dbReference>
<dbReference type="InterPro" id="IPR018076">
    <property type="entry name" value="T2SS_GspF_dom"/>
</dbReference>
<evidence type="ECO:0000256" key="2">
    <source>
        <dbReference type="ARBA" id="ARBA00022475"/>
    </source>
</evidence>
<protein>
    <submittedName>
        <fullName evidence="8">Type II secretion system protein</fullName>
    </submittedName>
</protein>
<keyword evidence="4 6" id="KW-1133">Transmembrane helix</keyword>
<reference evidence="8 9" key="1">
    <citation type="submission" date="2016-03" db="EMBL/GenBank/DDBJ databases">
        <title>Microsymbionts genomes from the relict species Vavilovia formosa (Stev.) Fed.</title>
        <authorList>
            <person name="Kopat V."/>
            <person name="Chirak E."/>
            <person name="Kimeklis A."/>
            <person name="Andronov E."/>
        </authorList>
    </citation>
    <scope>NUCLEOTIDE SEQUENCE [LARGE SCALE GENOMIC DNA]</scope>
    <source>
        <strain evidence="8 9">Vaf07</strain>
    </source>
</reference>
<dbReference type="PANTHER" id="PTHR35007:SF2">
    <property type="entry name" value="PILUS ASSEMBLE PROTEIN"/>
    <property type="match status" value="1"/>
</dbReference>